<dbReference type="EMBL" id="QLMJ01000016">
    <property type="protein sequence ID" value="RAK30424.1"/>
    <property type="molecule type" value="Genomic_DNA"/>
</dbReference>
<comment type="caution">
    <text evidence="2">The sequence shown here is derived from an EMBL/GenBank/DDBJ whole genome shotgun (WGS) entry which is preliminary data.</text>
</comment>
<dbReference type="RefSeq" id="WP_111652484.1">
    <property type="nucleotide sequence ID" value="NZ_JACHWI010000007.1"/>
</dbReference>
<proteinExistence type="predicted"/>
<evidence type="ECO:0000256" key="1">
    <source>
        <dbReference type="SAM" id="Phobius"/>
    </source>
</evidence>
<protein>
    <recommendedName>
        <fullName evidence="4">ABC-2 type transport system permease protein</fullName>
    </recommendedName>
</protein>
<feature type="transmembrane region" description="Helical" evidence="1">
    <location>
        <begin position="41"/>
        <end position="64"/>
    </location>
</feature>
<reference evidence="2 3" key="1">
    <citation type="submission" date="2018-06" db="EMBL/GenBank/DDBJ databases">
        <title>Genomic Encyclopedia of Type Strains, Phase III (KMG-III): the genomes of soil and plant-associated and newly described type strains.</title>
        <authorList>
            <person name="Whitman W."/>
        </authorList>
    </citation>
    <scope>NUCLEOTIDE SEQUENCE [LARGE SCALE GENOMIC DNA]</scope>
    <source>
        <strain evidence="2 3">CGMCC 4.7090</strain>
    </source>
</reference>
<feature type="transmembrane region" description="Helical" evidence="1">
    <location>
        <begin position="85"/>
        <end position="111"/>
    </location>
</feature>
<feature type="transmembrane region" description="Helical" evidence="1">
    <location>
        <begin position="206"/>
        <end position="224"/>
    </location>
</feature>
<keyword evidence="1" id="KW-0812">Transmembrane</keyword>
<name>A0A327Z6W2_9ACTN</name>
<evidence type="ECO:0000313" key="2">
    <source>
        <dbReference type="EMBL" id="RAK30424.1"/>
    </source>
</evidence>
<accession>A0A327Z6W2</accession>
<feature type="transmembrane region" description="Helical" evidence="1">
    <location>
        <begin position="123"/>
        <end position="143"/>
    </location>
</feature>
<feature type="transmembrane region" description="Helical" evidence="1">
    <location>
        <begin position="17"/>
        <end position="35"/>
    </location>
</feature>
<dbReference type="AlphaFoldDB" id="A0A327Z6W2"/>
<sequence length="230" mass="23635">MTALIASEWLKARSLRSTWWTLGLTVVVVLASAAIDSEDTFFPLAGCLVLIVAATASGASAMAGEYSSGLIRATAVAVPARSAVLLAKAAVITLMWTVVGVGATAGSVAVAGQSRMPGMPETVAAILVGPVCALVGLGIAVILRHAGAVYVTGVLLLVAAPQLLTGDDPAVRAVHHAMILPGWQRLTMAYGAPEAVGDLYTSATTAWLAFLLWPLVFLAVALAVHRRRDV</sequence>
<keyword evidence="1" id="KW-1133">Transmembrane helix</keyword>
<gene>
    <name evidence="2" type="ORF">B0I29_11683</name>
</gene>
<dbReference type="Proteomes" id="UP000249341">
    <property type="component" value="Unassembled WGS sequence"/>
</dbReference>
<organism evidence="2 3">
    <name type="scientific">Actinoplanes lutulentus</name>
    <dbReference type="NCBI Taxonomy" id="1287878"/>
    <lineage>
        <taxon>Bacteria</taxon>
        <taxon>Bacillati</taxon>
        <taxon>Actinomycetota</taxon>
        <taxon>Actinomycetes</taxon>
        <taxon>Micromonosporales</taxon>
        <taxon>Micromonosporaceae</taxon>
        <taxon>Actinoplanes</taxon>
    </lineage>
</organism>
<keyword evidence="1" id="KW-0472">Membrane</keyword>
<dbReference type="OrthoDB" id="3480265at2"/>
<feature type="transmembrane region" description="Helical" evidence="1">
    <location>
        <begin position="148"/>
        <end position="164"/>
    </location>
</feature>
<keyword evidence="3" id="KW-1185">Reference proteome</keyword>
<evidence type="ECO:0000313" key="3">
    <source>
        <dbReference type="Proteomes" id="UP000249341"/>
    </source>
</evidence>
<evidence type="ECO:0008006" key="4">
    <source>
        <dbReference type="Google" id="ProtNLM"/>
    </source>
</evidence>